<dbReference type="PANTHER" id="PTHR43343">
    <property type="entry name" value="PEPTIDASE S12"/>
    <property type="match status" value="1"/>
</dbReference>
<evidence type="ECO:0000313" key="8">
    <source>
        <dbReference type="Proteomes" id="UP000612808"/>
    </source>
</evidence>
<feature type="transmembrane region" description="Helical" evidence="5">
    <location>
        <begin position="286"/>
        <end position="311"/>
    </location>
</feature>
<feature type="compositionally biased region" description="Low complexity" evidence="4">
    <location>
        <begin position="22"/>
        <end position="60"/>
    </location>
</feature>
<dbReference type="GO" id="GO:0004252">
    <property type="term" value="F:serine-type endopeptidase activity"/>
    <property type="evidence" value="ECO:0007669"/>
    <property type="project" value="InterPro"/>
</dbReference>
<dbReference type="InterPro" id="IPR001940">
    <property type="entry name" value="Peptidase_S1C"/>
</dbReference>
<feature type="compositionally biased region" description="Low complexity" evidence="4">
    <location>
        <begin position="471"/>
        <end position="495"/>
    </location>
</feature>
<sequence>MSEEDRDTSRADEPAAAESTKPAQPDAGAAPAAPATPRPAAANTPAAPSEAPSPADAGPARPDEPTETLPAAATTGPTSATPATPTAADTPATPAAATPAADGTPAVPAADTTPAAADATPSGDESTEILPSAYATDDLGAQPTAAAPHQPAPGAGWPQPGQPGGEPQPGVPAQPSGEAQPGVPGQPGGEAQWPQPAGDQPGWGAQSDPTGSYPQPGTEAAFAQPGQPGRAGQPGQPGGEAAFGHPGQPGPTGEYPTQQVPPMGPGGWQQPGPYGQQPPKRPARRWLAAGAAALVLVLGGGVVGGVTVHALGGNGVTESPVVSSPVSSKGGSLADMVAQVQPSVVSLKVQPDGSQSGDEGSGVVIRSDGMILTNNHVVSSVADGGGTITVTFSDGKQASAKVVGTDPAGDLAVVQAQRQSGLKPATLGDSSKMRVGDGVVAIGSPLGLEGSVTEGIVSALNRSYSVAAEDQQPQQQNQNPFNFGQPKKNQQNQQNQGGGSTVTIPNAIQTDAAINPGNSGGPLLNMAGQVIGINSAIRGSDSSSGQAGNIGIGFAIPINTAHATANQLIQGKKVQHALFGVKVGDAVSDGQGASGTPQGALVADVTKGGPAAKAGLKKGDVITSIDGTKVTDSASLVSIISEHKPGDKVKVTYTRNGSSKTTTATLTKSPN</sequence>
<dbReference type="SMART" id="SM00228">
    <property type="entry name" value="PDZ"/>
    <property type="match status" value="1"/>
</dbReference>
<feature type="compositionally biased region" description="Low complexity" evidence="4">
    <location>
        <begin position="268"/>
        <end position="278"/>
    </location>
</feature>
<dbReference type="InterPro" id="IPR051201">
    <property type="entry name" value="Chloro_Bact_Ser_Proteases"/>
</dbReference>
<evidence type="ECO:0000256" key="1">
    <source>
        <dbReference type="ARBA" id="ARBA00010541"/>
    </source>
</evidence>
<evidence type="ECO:0000313" key="7">
    <source>
        <dbReference type="EMBL" id="GID10583.1"/>
    </source>
</evidence>
<evidence type="ECO:0000256" key="5">
    <source>
        <dbReference type="SAM" id="Phobius"/>
    </source>
</evidence>
<dbReference type="PROSITE" id="PS50106">
    <property type="entry name" value="PDZ"/>
    <property type="match status" value="1"/>
</dbReference>
<feature type="region of interest" description="Disordered" evidence="4">
    <location>
        <begin position="650"/>
        <end position="671"/>
    </location>
</feature>
<dbReference type="Gene3D" id="2.30.42.10">
    <property type="match status" value="1"/>
</dbReference>
<dbReference type="Gene3D" id="2.40.10.10">
    <property type="entry name" value="Trypsin-like serine proteases"/>
    <property type="match status" value="2"/>
</dbReference>
<keyword evidence="2" id="KW-0645">Protease</keyword>
<name>A0A8J3IXP9_9ACTN</name>
<reference evidence="7" key="1">
    <citation type="submission" date="2021-01" db="EMBL/GenBank/DDBJ databases">
        <title>Whole genome shotgun sequence of Actinocatenispora rupis NBRC 107355.</title>
        <authorList>
            <person name="Komaki H."/>
            <person name="Tamura T."/>
        </authorList>
    </citation>
    <scope>NUCLEOTIDE SEQUENCE</scope>
    <source>
        <strain evidence="7">NBRC 107355</strain>
    </source>
</reference>
<keyword evidence="8" id="KW-1185">Reference proteome</keyword>
<dbReference type="Pfam" id="PF13365">
    <property type="entry name" value="Trypsin_2"/>
    <property type="match status" value="1"/>
</dbReference>
<feature type="region of interest" description="Disordered" evidence="4">
    <location>
        <begin position="467"/>
        <end position="503"/>
    </location>
</feature>
<keyword evidence="5" id="KW-0472">Membrane</keyword>
<feature type="compositionally biased region" description="Low complexity" evidence="4">
    <location>
        <begin position="220"/>
        <end position="244"/>
    </location>
</feature>
<feature type="compositionally biased region" description="Low complexity" evidence="4">
    <location>
        <begin position="140"/>
        <end position="159"/>
    </location>
</feature>
<proteinExistence type="inferred from homology"/>
<feature type="domain" description="PDZ" evidence="6">
    <location>
        <begin position="568"/>
        <end position="657"/>
    </location>
</feature>
<comment type="similarity">
    <text evidence="1">Belongs to the peptidase S1C family.</text>
</comment>
<dbReference type="SUPFAM" id="SSF50494">
    <property type="entry name" value="Trypsin-like serine proteases"/>
    <property type="match status" value="1"/>
</dbReference>
<dbReference type="SUPFAM" id="SSF50156">
    <property type="entry name" value="PDZ domain-like"/>
    <property type="match status" value="1"/>
</dbReference>
<keyword evidence="3" id="KW-0378">Hydrolase</keyword>
<organism evidence="7 8">
    <name type="scientific">Actinocatenispora rupis</name>
    <dbReference type="NCBI Taxonomy" id="519421"/>
    <lineage>
        <taxon>Bacteria</taxon>
        <taxon>Bacillati</taxon>
        <taxon>Actinomycetota</taxon>
        <taxon>Actinomycetes</taxon>
        <taxon>Micromonosporales</taxon>
        <taxon>Micromonosporaceae</taxon>
        <taxon>Actinocatenispora</taxon>
    </lineage>
</organism>
<dbReference type="InterPro" id="IPR009003">
    <property type="entry name" value="Peptidase_S1_PA"/>
</dbReference>
<keyword evidence="5" id="KW-0812">Transmembrane</keyword>
<dbReference type="EMBL" id="BOMB01000008">
    <property type="protein sequence ID" value="GID10583.1"/>
    <property type="molecule type" value="Genomic_DNA"/>
</dbReference>
<dbReference type="InterPro" id="IPR001478">
    <property type="entry name" value="PDZ"/>
</dbReference>
<keyword evidence="5" id="KW-1133">Transmembrane helix</keyword>
<gene>
    <name evidence="7" type="ORF">Aru02nite_14720</name>
</gene>
<feature type="compositionally biased region" description="Low complexity" evidence="4">
    <location>
        <begin position="67"/>
        <end position="121"/>
    </location>
</feature>
<dbReference type="PRINTS" id="PR00834">
    <property type="entry name" value="PROTEASES2C"/>
</dbReference>
<protein>
    <recommendedName>
        <fullName evidence="6">PDZ domain-containing protein</fullName>
    </recommendedName>
</protein>
<dbReference type="Proteomes" id="UP000612808">
    <property type="component" value="Unassembled WGS sequence"/>
</dbReference>
<dbReference type="InterPro" id="IPR043504">
    <property type="entry name" value="Peptidase_S1_PA_chymotrypsin"/>
</dbReference>
<dbReference type="RefSeq" id="WP_203655910.1">
    <property type="nucleotide sequence ID" value="NZ_BOMB01000008.1"/>
</dbReference>
<feature type="compositionally biased region" description="Low complexity" evidence="4">
    <location>
        <begin position="658"/>
        <end position="671"/>
    </location>
</feature>
<dbReference type="InterPro" id="IPR036034">
    <property type="entry name" value="PDZ_sf"/>
</dbReference>
<evidence type="ECO:0000259" key="6">
    <source>
        <dbReference type="PROSITE" id="PS50106"/>
    </source>
</evidence>
<dbReference type="AlphaFoldDB" id="A0A8J3IXP9"/>
<dbReference type="PANTHER" id="PTHR43343:SF3">
    <property type="entry name" value="PROTEASE DO-LIKE 8, CHLOROPLASTIC"/>
    <property type="match status" value="1"/>
</dbReference>
<evidence type="ECO:0000256" key="3">
    <source>
        <dbReference type="ARBA" id="ARBA00022801"/>
    </source>
</evidence>
<evidence type="ECO:0000256" key="4">
    <source>
        <dbReference type="SAM" id="MobiDB-lite"/>
    </source>
</evidence>
<dbReference type="GO" id="GO:0006508">
    <property type="term" value="P:proteolysis"/>
    <property type="evidence" value="ECO:0007669"/>
    <property type="project" value="UniProtKB-KW"/>
</dbReference>
<accession>A0A8J3IXP9</accession>
<evidence type="ECO:0000256" key="2">
    <source>
        <dbReference type="ARBA" id="ARBA00022670"/>
    </source>
</evidence>
<comment type="caution">
    <text evidence="7">The sequence shown here is derived from an EMBL/GenBank/DDBJ whole genome shotgun (WGS) entry which is preliminary data.</text>
</comment>
<dbReference type="Pfam" id="PF13180">
    <property type="entry name" value="PDZ_2"/>
    <property type="match status" value="1"/>
</dbReference>
<feature type="region of interest" description="Disordered" evidence="4">
    <location>
        <begin position="1"/>
        <end position="282"/>
    </location>
</feature>